<name>A0A540NCM9_MALBA</name>
<dbReference type="EMBL" id="VIEB01000066">
    <property type="protein sequence ID" value="TQE08797.1"/>
    <property type="molecule type" value="Genomic_DNA"/>
</dbReference>
<keyword evidence="2" id="KW-1185">Reference proteome</keyword>
<gene>
    <name evidence="1" type="ORF">C1H46_005645</name>
</gene>
<evidence type="ECO:0000313" key="2">
    <source>
        <dbReference type="Proteomes" id="UP000315295"/>
    </source>
</evidence>
<dbReference type="Proteomes" id="UP000315295">
    <property type="component" value="Unassembled WGS sequence"/>
</dbReference>
<evidence type="ECO:0000313" key="1">
    <source>
        <dbReference type="EMBL" id="TQE08797.1"/>
    </source>
</evidence>
<organism evidence="1 2">
    <name type="scientific">Malus baccata</name>
    <name type="common">Siberian crab apple</name>
    <name type="synonym">Pyrus baccata</name>
    <dbReference type="NCBI Taxonomy" id="106549"/>
    <lineage>
        <taxon>Eukaryota</taxon>
        <taxon>Viridiplantae</taxon>
        <taxon>Streptophyta</taxon>
        <taxon>Embryophyta</taxon>
        <taxon>Tracheophyta</taxon>
        <taxon>Spermatophyta</taxon>
        <taxon>Magnoliopsida</taxon>
        <taxon>eudicotyledons</taxon>
        <taxon>Gunneridae</taxon>
        <taxon>Pentapetalae</taxon>
        <taxon>rosids</taxon>
        <taxon>fabids</taxon>
        <taxon>Rosales</taxon>
        <taxon>Rosaceae</taxon>
        <taxon>Amygdaloideae</taxon>
        <taxon>Maleae</taxon>
        <taxon>Malus</taxon>
    </lineage>
</organism>
<dbReference type="AlphaFoldDB" id="A0A540NCM9"/>
<accession>A0A540NCM9</accession>
<proteinExistence type="predicted"/>
<comment type="caution">
    <text evidence="1">The sequence shown here is derived from an EMBL/GenBank/DDBJ whole genome shotgun (WGS) entry which is preliminary data.</text>
</comment>
<reference evidence="1 2" key="1">
    <citation type="journal article" date="2019" name="G3 (Bethesda)">
        <title>Sequencing of a Wild Apple (Malus baccata) Genome Unravels the Differences Between Cultivated and Wild Apple Species Regarding Disease Resistance and Cold Tolerance.</title>
        <authorList>
            <person name="Chen X."/>
        </authorList>
    </citation>
    <scope>NUCLEOTIDE SEQUENCE [LARGE SCALE GENOMIC DNA]</scope>
    <source>
        <strain evidence="2">cv. Shandingzi</strain>
        <tissue evidence="1">Leaves</tissue>
    </source>
</reference>
<protein>
    <submittedName>
        <fullName evidence="1">Uncharacterized protein</fullName>
    </submittedName>
</protein>
<sequence length="207" mass="23532">MEYKAGNFVMQNRSTNMIMYLVCECEDPIGDAPVQHLQHLIDVQVIRGQDQLHQAIGALVHDEIVVELPQLLLRRLLVLRLPIQIRAVRAEIDDLDKLRVVDVRDLHHHVARHDLILEESLDSLELHRNVFIDLENLVIGGLREIFFSPSLRYRRRLFFRGAGAGTGLRFSLPRSTFRFLITIVGFGGSGKRIELGGIGSSRSRGIL</sequence>